<dbReference type="Gene3D" id="3.30.559.30">
    <property type="entry name" value="Nonribosomal peptide synthetase, condensation domain"/>
    <property type="match status" value="1"/>
</dbReference>
<dbReference type="InterPro" id="IPR009081">
    <property type="entry name" value="PP-bd_ACP"/>
</dbReference>
<evidence type="ECO:0000256" key="2">
    <source>
        <dbReference type="ARBA" id="ARBA00022450"/>
    </source>
</evidence>
<dbReference type="GO" id="GO:0047527">
    <property type="term" value="F:2,3-dihydroxybenzoate-serine ligase activity"/>
    <property type="evidence" value="ECO:0007669"/>
    <property type="project" value="TreeGrafter"/>
</dbReference>
<dbReference type="Gene3D" id="3.40.50.980">
    <property type="match status" value="2"/>
</dbReference>
<keyword evidence="3" id="KW-0597">Phosphoprotein</keyword>
<sequence length="1106" mass="118211">MTEVNGADHGSTPPATNKRALLARMLTERANAPRTYPVSSGQQRLWFLDRFQPGDPVYNIPVAFRLRGPLDVEALRAALELIVRRHGALRTSFADSGGEPVQVVRPTADPVLEVTDLSGGTAEEAARLVWQEARRPFDLAHGPLFRTRLVRTADDDHHLSLCLHHIVSDAWSLGVLFTELNTAYAALREGRTPQLPELPAQYADYALWQREKLAGEALRDQLDYWLGQLRGAPALLTLPTDRPRPAAQSYRGAVHYFDFGAALLRRLREFNQASGATTFMTLMAGFSALLSRSSGQDELVIGTPVAGRNHADLEPLIGFFVNTLPLRVSVAGVPTFGELVDRVREATLGGLAHADVPFEKLVEELAPERSLGHAPVFQTQLIVQNTPPANLDLTDLTSTSLRVDSGTAKFDLSLVGEMTSDGGLHLAVEYDTALFDAESVARLARQLTTLLDAALTDPDRPVAEIPLLAGVERWRSVVDWNATARGLPPVASVLELLPVDDSEAGPVPAVSGPDGAVNPAGLHERAAGLAYVLRARGVRPDTPVGICLDRGVGMLVGVLGTWHAGAGYLPLDPSLPADRLRYLLDDSGARVVVTQRSVRERLADLLADVPVVVCLDDDAAELAAAPTDADPVPAHPDGLAYLIYTSGSTGRPKGVAVPHRSVLNLIASFHDDLGLTGADRFAAVTTLSFDISVLELLVPLVTGTPLTIVDSAVAGDGPALRELLVADGITAMQATPATWRLLLATGGVPAGLRLRLCGGEALPRDLADALLADGAMLWNCYGPTETTVWSAATPVAPSPATIDLGTPIANTELYVLDRIGQPVPVGVVGEVHIGGHGVVRGYPGRPGLTASRFVPDPFSGRPGARLYATGDLARQRADGRLEFLGRTDHQVKIRGFRIELGEIEEQLRAHDLVADAVVSTWAAGSDDTRLVAYVVPTGAPTPDLWAVLRPWLATRLPGYMVPATLVTLTALPVNANGKTDRGALPQPDWRDAVTAERVAPRDPVEQLLAEIWQQVLRVERLGVHDDFFALGGHSLLAAQALSRIGAAFELELPIRVLFEAPTVAAMADALVAREPVPGHVVTVAELRQDLAGLSTEELRTLLGEPS</sequence>
<reference evidence="5 6" key="1">
    <citation type="submission" date="2018-10" db="EMBL/GenBank/DDBJ databases">
        <title>Sequencing the genomes of 1000 actinobacteria strains.</title>
        <authorList>
            <person name="Klenk H.-P."/>
        </authorList>
    </citation>
    <scope>NUCLEOTIDE SEQUENCE [LARGE SCALE GENOMIC DNA]</scope>
    <source>
        <strain evidence="5 6">DSM 45175</strain>
    </source>
</reference>
<dbReference type="InterPro" id="IPR045851">
    <property type="entry name" value="AMP-bd_C_sf"/>
</dbReference>
<comment type="caution">
    <text evidence="5">The sequence shown here is derived from an EMBL/GenBank/DDBJ whole genome shotgun (WGS) entry which is preliminary data.</text>
</comment>
<dbReference type="Gene3D" id="1.10.1200.10">
    <property type="entry name" value="ACP-like"/>
    <property type="match status" value="1"/>
</dbReference>
<dbReference type="FunFam" id="1.10.1200.10:FF:000016">
    <property type="entry name" value="Non-ribosomal peptide synthase"/>
    <property type="match status" value="1"/>
</dbReference>
<evidence type="ECO:0000259" key="4">
    <source>
        <dbReference type="PROSITE" id="PS50075"/>
    </source>
</evidence>
<dbReference type="Gene3D" id="2.30.38.10">
    <property type="entry name" value="Luciferase, Domain 3"/>
    <property type="match status" value="1"/>
</dbReference>
<dbReference type="Pfam" id="PF00550">
    <property type="entry name" value="PP-binding"/>
    <property type="match status" value="1"/>
</dbReference>
<dbReference type="InterPro" id="IPR001242">
    <property type="entry name" value="Condensation_dom"/>
</dbReference>
<dbReference type="SMART" id="SM00823">
    <property type="entry name" value="PKS_PP"/>
    <property type="match status" value="1"/>
</dbReference>
<dbReference type="Gene3D" id="3.30.559.10">
    <property type="entry name" value="Chloramphenicol acetyltransferase-like domain"/>
    <property type="match status" value="1"/>
</dbReference>
<dbReference type="GO" id="GO:0009239">
    <property type="term" value="P:enterobactin biosynthetic process"/>
    <property type="evidence" value="ECO:0007669"/>
    <property type="project" value="TreeGrafter"/>
</dbReference>
<dbReference type="InterPro" id="IPR025110">
    <property type="entry name" value="AMP-bd_C"/>
</dbReference>
<dbReference type="PROSITE" id="PS00455">
    <property type="entry name" value="AMP_BINDING"/>
    <property type="match status" value="1"/>
</dbReference>
<dbReference type="SUPFAM" id="SSF47336">
    <property type="entry name" value="ACP-like"/>
    <property type="match status" value="1"/>
</dbReference>
<dbReference type="Gene3D" id="3.30.300.30">
    <property type="match status" value="1"/>
</dbReference>
<evidence type="ECO:0000313" key="5">
    <source>
        <dbReference type="EMBL" id="RKR87004.1"/>
    </source>
</evidence>
<dbReference type="SUPFAM" id="SSF52777">
    <property type="entry name" value="CoA-dependent acyltransferases"/>
    <property type="match status" value="2"/>
</dbReference>
<dbReference type="EMBL" id="RBKT01000001">
    <property type="protein sequence ID" value="RKR87004.1"/>
    <property type="molecule type" value="Genomic_DNA"/>
</dbReference>
<dbReference type="GO" id="GO:0031177">
    <property type="term" value="F:phosphopantetheine binding"/>
    <property type="evidence" value="ECO:0007669"/>
    <property type="project" value="InterPro"/>
</dbReference>
<dbReference type="InterPro" id="IPR000873">
    <property type="entry name" value="AMP-dep_synth/lig_dom"/>
</dbReference>
<dbReference type="FunFam" id="3.40.50.980:FF:000001">
    <property type="entry name" value="Non-ribosomal peptide synthetase"/>
    <property type="match status" value="1"/>
</dbReference>
<proteinExistence type="predicted"/>
<dbReference type="SUPFAM" id="SSF56801">
    <property type="entry name" value="Acetyl-CoA synthetase-like"/>
    <property type="match status" value="1"/>
</dbReference>
<dbReference type="PANTHER" id="PTHR45527">
    <property type="entry name" value="NONRIBOSOMAL PEPTIDE SYNTHETASE"/>
    <property type="match status" value="1"/>
</dbReference>
<gene>
    <name evidence="5" type="ORF">BDK92_1276</name>
</gene>
<dbReference type="GO" id="GO:0043041">
    <property type="term" value="P:amino acid activation for nonribosomal peptide biosynthetic process"/>
    <property type="evidence" value="ECO:0007669"/>
    <property type="project" value="TreeGrafter"/>
</dbReference>
<dbReference type="Pfam" id="PF13193">
    <property type="entry name" value="AMP-binding_C"/>
    <property type="match status" value="1"/>
</dbReference>
<dbReference type="AlphaFoldDB" id="A0A495JF40"/>
<dbReference type="GO" id="GO:0072330">
    <property type="term" value="P:monocarboxylic acid biosynthetic process"/>
    <property type="evidence" value="ECO:0007669"/>
    <property type="project" value="UniProtKB-ARBA"/>
</dbReference>
<comment type="cofactor">
    <cofactor evidence="1">
        <name>pantetheine 4'-phosphate</name>
        <dbReference type="ChEBI" id="CHEBI:47942"/>
    </cofactor>
</comment>
<dbReference type="InterPro" id="IPR020806">
    <property type="entry name" value="PKS_PP-bd"/>
</dbReference>
<dbReference type="GO" id="GO:0009366">
    <property type="term" value="C:enterobactin synthetase complex"/>
    <property type="evidence" value="ECO:0007669"/>
    <property type="project" value="TreeGrafter"/>
</dbReference>
<dbReference type="RefSeq" id="WP_121155452.1">
    <property type="nucleotide sequence ID" value="NZ_RBKT01000001.1"/>
</dbReference>
<dbReference type="Proteomes" id="UP000277671">
    <property type="component" value="Unassembled WGS sequence"/>
</dbReference>
<dbReference type="Pfam" id="PF00501">
    <property type="entry name" value="AMP-binding"/>
    <property type="match status" value="1"/>
</dbReference>
<dbReference type="FunFam" id="3.30.300.30:FF:000010">
    <property type="entry name" value="Enterobactin synthetase component F"/>
    <property type="match status" value="1"/>
</dbReference>
<dbReference type="GO" id="GO:0005829">
    <property type="term" value="C:cytosol"/>
    <property type="evidence" value="ECO:0007669"/>
    <property type="project" value="TreeGrafter"/>
</dbReference>
<dbReference type="PROSITE" id="PS00012">
    <property type="entry name" value="PHOSPHOPANTETHEINE"/>
    <property type="match status" value="1"/>
</dbReference>
<feature type="domain" description="Carrier" evidence="4">
    <location>
        <begin position="999"/>
        <end position="1074"/>
    </location>
</feature>
<accession>A0A495JF40</accession>
<dbReference type="FunFam" id="2.30.38.10:FF:000001">
    <property type="entry name" value="Non-ribosomal peptide synthetase PvdI"/>
    <property type="match status" value="1"/>
</dbReference>
<evidence type="ECO:0000256" key="3">
    <source>
        <dbReference type="ARBA" id="ARBA00022553"/>
    </source>
</evidence>
<dbReference type="InterPro" id="IPR036736">
    <property type="entry name" value="ACP-like_sf"/>
</dbReference>
<dbReference type="CDD" id="cd19531">
    <property type="entry name" value="LCL_NRPS-like"/>
    <property type="match status" value="1"/>
</dbReference>
<organism evidence="5 6">
    <name type="scientific">Micromonospora pisi</name>
    <dbReference type="NCBI Taxonomy" id="589240"/>
    <lineage>
        <taxon>Bacteria</taxon>
        <taxon>Bacillati</taxon>
        <taxon>Actinomycetota</taxon>
        <taxon>Actinomycetes</taxon>
        <taxon>Micromonosporales</taxon>
        <taxon>Micromonosporaceae</taxon>
        <taxon>Micromonospora</taxon>
    </lineage>
</organism>
<name>A0A495JF40_9ACTN</name>
<dbReference type="PANTHER" id="PTHR45527:SF1">
    <property type="entry name" value="FATTY ACID SYNTHASE"/>
    <property type="match status" value="1"/>
</dbReference>
<dbReference type="InterPro" id="IPR020845">
    <property type="entry name" value="AMP-binding_CS"/>
</dbReference>
<dbReference type="InterPro" id="IPR023213">
    <property type="entry name" value="CAT-like_dom_sf"/>
</dbReference>
<dbReference type="OrthoDB" id="2472181at2"/>
<evidence type="ECO:0000256" key="1">
    <source>
        <dbReference type="ARBA" id="ARBA00001957"/>
    </source>
</evidence>
<dbReference type="InterPro" id="IPR010071">
    <property type="entry name" value="AA_adenyl_dom"/>
</dbReference>
<dbReference type="GO" id="GO:0008610">
    <property type="term" value="P:lipid biosynthetic process"/>
    <property type="evidence" value="ECO:0007669"/>
    <property type="project" value="UniProtKB-ARBA"/>
</dbReference>
<protein>
    <submittedName>
        <fullName evidence="5">Amino acid adenylation domain-containing protein</fullName>
    </submittedName>
</protein>
<dbReference type="NCBIfam" id="TIGR01733">
    <property type="entry name" value="AA-adenyl-dom"/>
    <property type="match status" value="1"/>
</dbReference>
<evidence type="ECO:0000313" key="6">
    <source>
        <dbReference type="Proteomes" id="UP000277671"/>
    </source>
</evidence>
<keyword evidence="6" id="KW-1185">Reference proteome</keyword>
<dbReference type="InterPro" id="IPR006162">
    <property type="entry name" value="Ppantetheine_attach_site"/>
</dbReference>
<dbReference type="Pfam" id="PF00668">
    <property type="entry name" value="Condensation"/>
    <property type="match status" value="1"/>
</dbReference>
<dbReference type="FunFam" id="3.30.559.10:FF:000012">
    <property type="entry name" value="Non-ribosomal peptide synthetase"/>
    <property type="match status" value="1"/>
</dbReference>
<dbReference type="PROSITE" id="PS50075">
    <property type="entry name" value="CARRIER"/>
    <property type="match status" value="1"/>
</dbReference>
<keyword evidence="2" id="KW-0596">Phosphopantetheine</keyword>